<dbReference type="EMBL" id="LXQA010450096">
    <property type="protein sequence ID" value="MCI52621.1"/>
    <property type="molecule type" value="Genomic_DNA"/>
</dbReference>
<dbReference type="AlphaFoldDB" id="A0A392SUV4"/>
<name>A0A392SUV4_9FABA</name>
<proteinExistence type="predicted"/>
<comment type="caution">
    <text evidence="1">The sequence shown here is derived from an EMBL/GenBank/DDBJ whole genome shotgun (WGS) entry which is preliminary data.</text>
</comment>
<accession>A0A392SUV4</accession>
<organism evidence="1 2">
    <name type="scientific">Trifolium medium</name>
    <dbReference type="NCBI Taxonomy" id="97028"/>
    <lineage>
        <taxon>Eukaryota</taxon>
        <taxon>Viridiplantae</taxon>
        <taxon>Streptophyta</taxon>
        <taxon>Embryophyta</taxon>
        <taxon>Tracheophyta</taxon>
        <taxon>Spermatophyta</taxon>
        <taxon>Magnoliopsida</taxon>
        <taxon>eudicotyledons</taxon>
        <taxon>Gunneridae</taxon>
        <taxon>Pentapetalae</taxon>
        <taxon>rosids</taxon>
        <taxon>fabids</taxon>
        <taxon>Fabales</taxon>
        <taxon>Fabaceae</taxon>
        <taxon>Papilionoideae</taxon>
        <taxon>50 kb inversion clade</taxon>
        <taxon>NPAAA clade</taxon>
        <taxon>Hologalegina</taxon>
        <taxon>IRL clade</taxon>
        <taxon>Trifolieae</taxon>
        <taxon>Trifolium</taxon>
    </lineage>
</organism>
<sequence length="39" mass="4137">MIGFRARCVSLRAGVPNRVSGVALLVLNVGLCFGEEFGQ</sequence>
<keyword evidence="2" id="KW-1185">Reference proteome</keyword>
<evidence type="ECO:0000313" key="2">
    <source>
        <dbReference type="Proteomes" id="UP000265520"/>
    </source>
</evidence>
<dbReference type="Proteomes" id="UP000265520">
    <property type="component" value="Unassembled WGS sequence"/>
</dbReference>
<reference evidence="1 2" key="1">
    <citation type="journal article" date="2018" name="Front. Plant Sci.">
        <title>Red Clover (Trifolium pratense) and Zigzag Clover (T. medium) - A Picture of Genomic Similarities and Differences.</title>
        <authorList>
            <person name="Dluhosova J."/>
            <person name="Istvanek J."/>
            <person name="Nedelnik J."/>
            <person name="Repkova J."/>
        </authorList>
    </citation>
    <scope>NUCLEOTIDE SEQUENCE [LARGE SCALE GENOMIC DNA]</scope>
    <source>
        <strain evidence="2">cv. 10/8</strain>
        <tissue evidence="1">Leaf</tissue>
    </source>
</reference>
<evidence type="ECO:0000313" key="1">
    <source>
        <dbReference type="EMBL" id="MCI52621.1"/>
    </source>
</evidence>
<protein>
    <submittedName>
        <fullName evidence="1">Uncharacterized protein</fullName>
    </submittedName>
</protein>
<feature type="non-terminal residue" evidence="1">
    <location>
        <position position="39"/>
    </location>
</feature>